<feature type="compositionally biased region" description="Basic and acidic residues" evidence="10">
    <location>
        <begin position="1411"/>
        <end position="1440"/>
    </location>
</feature>
<evidence type="ECO:0000256" key="10">
    <source>
        <dbReference type="SAM" id="MobiDB-lite"/>
    </source>
</evidence>
<dbReference type="PANTHER" id="PTHR48249">
    <property type="entry name" value="MEDIATOR OF RNA POLYMERASE II TRANSCRIPTION SUBUNIT 13"/>
    <property type="match status" value="1"/>
</dbReference>
<keyword evidence="8 9" id="KW-0539">Nucleus</keyword>
<feature type="region of interest" description="Disordered" evidence="10">
    <location>
        <begin position="654"/>
        <end position="723"/>
    </location>
</feature>
<protein>
    <recommendedName>
        <fullName evidence="3 9">Mediator of RNA polymerase II transcription subunit 13</fullName>
    </recommendedName>
</protein>
<dbReference type="EMBL" id="AMQN01007879">
    <property type="status" value="NOT_ANNOTATED_CDS"/>
    <property type="molecule type" value="Genomic_DNA"/>
</dbReference>
<keyword evidence="4 9" id="KW-0678">Repressor</keyword>
<feature type="region of interest" description="Disordered" evidence="10">
    <location>
        <begin position="755"/>
        <end position="837"/>
    </location>
</feature>
<dbReference type="InterPro" id="IPR009401">
    <property type="entry name" value="Med13_C"/>
</dbReference>
<name>R7UN35_CAPTE</name>
<feature type="region of interest" description="Disordered" evidence="10">
    <location>
        <begin position="321"/>
        <end position="372"/>
    </location>
</feature>
<evidence type="ECO:0000256" key="5">
    <source>
        <dbReference type="ARBA" id="ARBA00023015"/>
    </source>
</evidence>
<dbReference type="OMA" id="WWGEDPS"/>
<reference evidence="15" key="3">
    <citation type="submission" date="2015-06" db="UniProtKB">
        <authorList>
            <consortium name="EnsemblMetazoa"/>
        </authorList>
    </citation>
    <scope>IDENTIFICATION</scope>
</reference>
<feature type="compositionally biased region" description="Polar residues" evidence="10">
    <location>
        <begin position="812"/>
        <end position="827"/>
    </location>
</feature>
<dbReference type="EnsemblMetazoa" id="CapteT103103">
    <property type="protein sequence ID" value="CapteP103103"/>
    <property type="gene ID" value="CapteG103103"/>
</dbReference>
<feature type="region of interest" description="Disordered" evidence="10">
    <location>
        <begin position="1392"/>
        <end position="1447"/>
    </location>
</feature>
<feature type="region of interest" description="Disordered" evidence="10">
    <location>
        <begin position="499"/>
        <end position="575"/>
    </location>
</feature>
<evidence type="ECO:0000313" key="16">
    <source>
        <dbReference type="Proteomes" id="UP000014760"/>
    </source>
</evidence>
<comment type="subunit">
    <text evidence="9">Component of the Mediator complex.</text>
</comment>
<evidence type="ECO:0000313" key="14">
    <source>
        <dbReference type="EMBL" id="ELU05357.1"/>
    </source>
</evidence>
<gene>
    <name evidence="14" type="ORF">CAPTEDRAFT_103103</name>
</gene>
<dbReference type="InterPro" id="IPR021643">
    <property type="entry name" value="Mediator_Med13_N"/>
</dbReference>
<sequence>MSHPSTAQNGCSLEDCHTNLFALTDLTGIKWRKLTASAFPVDPLDDPVLVSFTRCMQSDILCAWRRVPRNNPGPLVELMCTKELWIFWYGDEPINLRSLLSTDLQGTSLLNFPNPLTPSLSFAESEQGSWDNGLYYECRSILFKALHNLIERCLLSQHFVRLGKWFVQPHGHTGPLSLAEKSNHLSIRFSFFLHGESTVCASIDVRQHPPLRTLHPSHLVVAPQTPHPGLQVILAPYGLAGTLTGVSCKDTEPSTQRMLDEWRQFYVLQETETCGQGDNRLPMMVEVVVAGVRMKYPSCFVLVSADTEADLIHMHGAPFSQSLQQSAPQQAPSAPLQSYATGPPTTSPVTPGPGSVLGSSQSGADSKAPPPLLEYNDVFEPLMEPDVGSALGHRLFEKVWQDSTITCGLHLNMRQQQQQNQVVEIGGANAEEQASWDYGDPMQKNSCMCSSCLSPNMPGKYKSDKEKAEKEKHRPHSRGPLSFHRRSAVYDEMFSHDADFQQQQSSAAPQLPSTFSTPAATASADSPHSGGAPSPLAAPQVAGSANQNNADMTMPTLSPHPPSKNAADKEPSDQHAVIASSAPANTHVGSVTPWLDSQLLKHSRPMAFKRPALPINGYDQAHTELVTESLYNFKSLNDWSVMDQPVKKIKLELEHPSRPSSNGLNPFDNPPLSHDNSPLPQSMPLDPYEFSDESSSNAGSAFANKANRRQSRDDSFSRPSPFGIKQVSINNISTSLTSESGLRPSITDLEKLFDTDESESSDADLATAPSPPGKSSDENKASCGGKSLASSNAHGSGPTPHELAKMFPTPPSLENQHNASSPPQDVSNGPMMPSGDHLDHRTMLVKEPHMPRSIPHAHVSDWSFVNRPPTACMFLGSSKYSPVELPSGRLDPLAYPLGTPDTTIYKPSWTHSQYLNVPSIDNPGSVSGGRVQDTSPANASFHGMARTPRTPMSYELHSPASNASSYLNQNMKSVDNHMHTSQLPEVHALVVNIYLSDSLLNLFKDSNFNSCPICVCNTNIKGADIGLYLPDRNNEPQFRCMCGFSAAVNRTYGYNSGLFYEDEVDITGMKHDRFDRRKASLLVLEDKEEKEKAALTGEVVPQDVMTLLQGQFSALYPSPIVLQTFHKQPSGYTAQDSINMLEISDGCEAVYAVLEVGRQAMENSNTHQPLSDPVARHHCLSKWPFFKTAAKVPVNSQDVVRMLKSLQPLLQDAIQKKRTARVWESVYTISGPLSWKDFHLLAGRGSEERSEPQPIPALTVSSEKDSLSIGHHAIKYWDKMMLEPFSHKRNVVYVVVAPDNDFLLEHVKRYFSELSAMYEQCRLGKHQPFTHRLRDGIMRIGKNAASKVSDEPVADWFKLIGNSTVASKLRLYAQVCRRLLAPFLSQELTEKGKVFDHTKPPRTHSSTKPVPHKEGDPTHDSDDRGDRPEGHEPASEHDVTGDILNSKNDADDVPALVVYMVEPFSYGQEWDDLKRLSMLGILRCYHDMIAGLPAMLRENTQLQIVPLRSLVDVHREGASQALKSLCLSVYSQSRRLLKYSIAGTSLTGFGPAASAETLLKQREAEKFAAFNLYTPPFILTRERKKLQLTETSIVEKTEKSGVLFCGYCLSEDQRWLLASCIDSCGELLETCVINVEIPNRNRRKKASARRIGLNKLWDFILGVISQTSMPWRLVVGRFGRLGHGELKGWAGLLSKKNLHLACRHLRDTCNMCNVLGPNEMPQITSACLVSMENHSSMHIMTDSVKMEERRSSSAQLHTPRDASCTHILVFPTSATAQAGSSERPTDNHMSLADDGLGDVFDIGDDEELLPGINDVFNIFGDDEKGNSPPGSPSHGMGGQAGMQHTRDGLPMESISEAQDDIGNLHQQPLAMGFYVSTAKTGPLPKWFWSAAPQREDLCPVVLKAALHIHLAKSQPGAANDEFGSSLSGGTASKDNHPLDSNFTCDVLRYVLETYNALSWLTVDVRTGDRRSCLPAHFVVLMQLYQALNTYI</sequence>
<dbReference type="GO" id="GO:0016592">
    <property type="term" value="C:mediator complex"/>
    <property type="evidence" value="ECO:0007669"/>
    <property type="project" value="InterPro"/>
</dbReference>
<comment type="similarity">
    <text evidence="2 9">Belongs to the Mediator complex subunit 13 family.</text>
</comment>
<dbReference type="GO" id="GO:0003713">
    <property type="term" value="F:transcription coactivator activity"/>
    <property type="evidence" value="ECO:0007669"/>
    <property type="project" value="TreeGrafter"/>
</dbReference>
<evidence type="ECO:0000256" key="4">
    <source>
        <dbReference type="ARBA" id="ARBA00022491"/>
    </source>
</evidence>
<evidence type="ECO:0000256" key="9">
    <source>
        <dbReference type="RuleBase" id="RU364134"/>
    </source>
</evidence>
<dbReference type="InterPro" id="IPR041285">
    <property type="entry name" value="MID_MedPIWI"/>
</dbReference>
<keyword evidence="16" id="KW-1185">Reference proteome</keyword>
<dbReference type="InterPro" id="IPR051139">
    <property type="entry name" value="Mediator_complx_sub13"/>
</dbReference>
<proteinExistence type="inferred from homology"/>
<feature type="compositionally biased region" description="Basic residues" evidence="10">
    <location>
        <begin position="473"/>
        <end position="483"/>
    </location>
</feature>
<evidence type="ECO:0000256" key="2">
    <source>
        <dbReference type="ARBA" id="ARBA00009354"/>
    </source>
</evidence>
<dbReference type="GO" id="GO:0045944">
    <property type="term" value="P:positive regulation of transcription by RNA polymerase II"/>
    <property type="evidence" value="ECO:0007669"/>
    <property type="project" value="TreeGrafter"/>
</dbReference>
<dbReference type="FunCoup" id="R7UN35">
    <property type="interactions" value="1456"/>
</dbReference>
<dbReference type="Pfam" id="PF06333">
    <property type="entry name" value="Med13_C"/>
    <property type="match status" value="1"/>
</dbReference>
<dbReference type="PANTHER" id="PTHR48249:SF3">
    <property type="entry name" value="MEDIATOR OF RNA POLYMERASE II TRANSCRIPTION SUBUNIT 13"/>
    <property type="match status" value="1"/>
</dbReference>
<feature type="region of interest" description="Disordered" evidence="10">
    <location>
        <begin position="458"/>
        <end position="483"/>
    </location>
</feature>
<evidence type="ECO:0000256" key="3">
    <source>
        <dbReference type="ARBA" id="ARBA00019618"/>
    </source>
</evidence>
<dbReference type="HOGENOM" id="CLU_000508_0_0_1"/>
<feature type="domain" description="Mediator complex subunit Med13 N-terminal" evidence="12">
    <location>
        <begin position="12"/>
        <end position="262"/>
    </location>
</feature>
<evidence type="ECO:0000256" key="8">
    <source>
        <dbReference type="ARBA" id="ARBA00023242"/>
    </source>
</evidence>
<evidence type="ECO:0000256" key="7">
    <source>
        <dbReference type="ARBA" id="ARBA00023163"/>
    </source>
</evidence>
<evidence type="ECO:0000313" key="15">
    <source>
        <dbReference type="EnsemblMetazoa" id="CapteP103103"/>
    </source>
</evidence>
<keyword evidence="7 9" id="KW-0804">Transcription</keyword>
<evidence type="ECO:0000259" key="13">
    <source>
        <dbReference type="Pfam" id="PF18296"/>
    </source>
</evidence>
<dbReference type="Pfam" id="PF11597">
    <property type="entry name" value="Med13_N"/>
    <property type="match status" value="1"/>
</dbReference>
<feature type="compositionally biased region" description="Basic and acidic residues" evidence="10">
    <location>
        <begin position="461"/>
        <end position="472"/>
    </location>
</feature>
<feature type="domain" description="Mediator complex subunit Med13 C-terminal" evidence="11">
    <location>
        <begin position="1573"/>
        <end position="1980"/>
    </location>
</feature>
<accession>R7UN35</accession>
<dbReference type="OrthoDB" id="103819at2759"/>
<keyword evidence="6 9" id="KW-0010">Activator</keyword>
<organism evidence="14">
    <name type="scientific">Capitella teleta</name>
    <name type="common">Polychaete worm</name>
    <dbReference type="NCBI Taxonomy" id="283909"/>
    <lineage>
        <taxon>Eukaryota</taxon>
        <taxon>Metazoa</taxon>
        <taxon>Spiralia</taxon>
        <taxon>Lophotrochozoa</taxon>
        <taxon>Annelida</taxon>
        <taxon>Polychaeta</taxon>
        <taxon>Sedentaria</taxon>
        <taxon>Scolecida</taxon>
        <taxon>Capitellidae</taxon>
        <taxon>Capitella</taxon>
    </lineage>
</organism>
<comment type="function">
    <text evidence="9">Component of the Mediator complex, a coactivator involved in regulated transcription of nearly all RNA polymerase II-dependent genes. Mediator functions as a bridge to convey information from gene-specific regulatory proteins to the basal RNA polymerase II transcription machinery. Mediator is recruited to promoters by direct interactions with regulatory proteins and serves as a scaffold for the assembly of a functional preinitiation complex with RNA polymerase II and the general transcription factors.</text>
</comment>
<reference evidence="14 16" key="2">
    <citation type="journal article" date="2013" name="Nature">
        <title>Insights into bilaterian evolution from three spiralian genomes.</title>
        <authorList>
            <person name="Simakov O."/>
            <person name="Marletaz F."/>
            <person name="Cho S.J."/>
            <person name="Edsinger-Gonzales E."/>
            <person name="Havlak P."/>
            <person name="Hellsten U."/>
            <person name="Kuo D.H."/>
            <person name="Larsson T."/>
            <person name="Lv J."/>
            <person name="Arendt D."/>
            <person name="Savage R."/>
            <person name="Osoegawa K."/>
            <person name="de Jong P."/>
            <person name="Grimwood J."/>
            <person name="Chapman J.A."/>
            <person name="Shapiro H."/>
            <person name="Aerts A."/>
            <person name="Otillar R.P."/>
            <person name="Terry A.Y."/>
            <person name="Boore J.L."/>
            <person name="Grigoriev I.V."/>
            <person name="Lindberg D.R."/>
            <person name="Seaver E.C."/>
            <person name="Weisblat D.A."/>
            <person name="Putnam N.H."/>
            <person name="Rokhsar D.S."/>
        </authorList>
    </citation>
    <scope>NUCLEOTIDE SEQUENCE</scope>
    <source>
        <strain evidence="14 16">I ESC-2004</strain>
    </source>
</reference>
<dbReference type="Pfam" id="PF18296">
    <property type="entry name" value="MID_MedPIWI"/>
    <property type="match status" value="1"/>
</dbReference>
<feature type="compositionally biased region" description="Low complexity" evidence="10">
    <location>
        <begin position="321"/>
        <end position="356"/>
    </location>
</feature>
<feature type="compositionally biased region" description="Low complexity" evidence="10">
    <location>
        <begin position="501"/>
        <end position="527"/>
    </location>
</feature>
<keyword evidence="5 9" id="KW-0805">Transcription regulation</keyword>
<dbReference type="STRING" id="283909.R7UN35"/>
<feature type="domain" description="MID" evidence="13">
    <location>
        <begin position="1289"/>
        <end position="1535"/>
    </location>
</feature>
<evidence type="ECO:0000259" key="11">
    <source>
        <dbReference type="Pfam" id="PF06333"/>
    </source>
</evidence>
<comment type="subcellular location">
    <subcellularLocation>
        <location evidence="1 9">Nucleus</location>
    </subcellularLocation>
</comment>
<evidence type="ECO:0000259" key="12">
    <source>
        <dbReference type="Pfam" id="PF11597"/>
    </source>
</evidence>
<evidence type="ECO:0000256" key="6">
    <source>
        <dbReference type="ARBA" id="ARBA00023159"/>
    </source>
</evidence>
<reference evidence="16" key="1">
    <citation type="submission" date="2012-12" db="EMBL/GenBank/DDBJ databases">
        <authorList>
            <person name="Hellsten U."/>
            <person name="Grimwood J."/>
            <person name="Chapman J.A."/>
            <person name="Shapiro H."/>
            <person name="Aerts A."/>
            <person name="Otillar R.P."/>
            <person name="Terry A.Y."/>
            <person name="Boore J.L."/>
            <person name="Simakov O."/>
            <person name="Marletaz F."/>
            <person name="Cho S.-J."/>
            <person name="Edsinger-Gonzales E."/>
            <person name="Havlak P."/>
            <person name="Kuo D.-H."/>
            <person name="Larsson T."/>
            <person name="Lv J."/>
            <person name="Arendt D."/>
            <person name="Savage R."/>
            <person name="Osoegawa K."/>
            <person name="de Jong P."/>
            <person name="Lindberg D.R."/>
            <person name="Seaver E.C."/>
            <person name="Weisblat D.A."/>
            <person name="Putnam N.H."/>
            <person name="Grigoriev I.V."/>
            <person name="Rokhsar D.S."/>
        </authorList>
    </citation>
    <scope>NUCLEOTIDE SEQUENCE</scope>
    <source>
        <strain evidence="16">I ESC-2004</strain>
    </source>
</reference>
<feature type="region of interest" description="Disordered" evidence="10">
    <location>
        <begin position="1821"/>
        <end position="1846"/>
    </location>
</feature>
<dbReference type="EMBL" id="KB301608">
    <property type="protein sequence ID" value="ELU05357.1"/>
    <property type="molecule type" value="Genomic_DNA"/>
</dbReference>
<evidence type="ECO:0000256" key="1">
    <source>
        <dbReference type="ARBA" id="ARBA00004123"/>
    </source>
</evidence>
<dbReference type="Proteomes" id="UP000014760">
    <property type="component" value="Unassembled WGS sequence"/>
</dbReference>